<protein>
    <submittedName>
        <fullName evidence="1">Uncharacterized protein</fullName>
    </submittedName>
</protein>
<evidence type="ECO:0000313" key="1">
    <source>
        <dbReference type="EMBL" id="GAA0896004.1"/>
    </source>
</evidence>
<sequence length="273" mass="28529">MTVKQAPHPFAAAWPRADQRWDAELPAALGTVLDAVLDAVPPRPFATAHRWWVIVERSEIEVHVAGAPHGASPADAATRVAAGTALLAVRLAVASSGYRPVTTLLPGGLARSAVAVVRPGVPAPPTPVERVLFAALCTPRSGMSRAEVPLPAVRARLRAAADAERLLLRTAATAEERARLFAHLPARPVPAGGLLVLLTTEHGLPVSGLRAGQGLQRVLCTAGTLGLLATVLAGPAELWPPGRPPRPGAVPQVLVHVRGRDEPRGQVPPEEPR</sequence>
<gene>
    <name evidence="1" type="ORF">GCM10009559_53590</name>
</gene>
<proteinExistence type="predicted"/>
<name>A0ABP3YPL7_9PSEU</name>
<dbReference type="EMBL" id="BAAAHP010000164">
    <property type="protein sequence ID" value="GAA0896004.1"/>
    <property type="molecule type" value="Genomic_DNA"/>
</dbReference>
<keyword evidence="2" id="KW-1185">Reference proteome</keyword>
<accession>A0ABP3YPL7</accession>
<organism evidence="1 2">
    <name type="scientific">Pseudonocardia zijingensis</name>
    <dbReference type="NCBI Taxonomy" id="153376"/>
    <lineage>
        <taxon>Bacteria</taxon>
        <taxon>Bacillati</taxon>
        <taxon>Actinomycetota</taxon>
        <taxon>Actinomycetes</taxon>
        <taxon>Pseudonocardiales</taxon>
        <taxon>Pseudonocardiaceae</taxon>
        <taxon>Pseudonocardia</taxon>
    </lineage>
</organism>
<dbReference type="RefSeq" id="WP_343944362.1">
    <property type="nucleotide sequence ID" value="NZ_BAAAHP010000164.1"/>
</dbReference>
<dbReference type="Proteomes" id="UP001499967">
    <property type="component" value="Unassembled WGS sequence"/>
</dbReference>
<reference evidence="2" key="1">
    <citation type="journal article" date="2019" name="Int. J. Syst. Evol. Microbiol.">
        <title>The Global Catalogue of Microorganisms (GCM) 10K type strain sequencing project: providing services to taxonomists for standard genome sequencing and annotation.</title>
        <authorList>
            <consortium name="The Broad Institute Genomics Platform"/>
            <consortium name="The Broad Institute Genome Sequencing Center for Infectious Disease"/>
            <person name="Wu L."/>
            <person name="Ma J."/>
        </authorList>
    </citation>
    <scope>NUCLEOTIDE SEQUENCE [LARGE SCALE GENOMIC DNA]</scope>
    <source>
        <strain evidence="2">JCM 11117</strain>
    </source>
</reference>
<evidence type="ECO:0000313" key="2">
    <source>
        <dbReference type="Proteomes" id="UP001499967"/>
    </source>
</evidence>
<comment type="caution">
    <text evidence="1">The sequence shown here is derived from an EMBL/GenBank/DDBJ whole genome shotgun (WGS) entry which is preliminary data.</text>
</comment>